<dbReference type="GO" id="GO:0016301">
    <property type="term" value="F:kinase activity"/>
    <property type="evidence" value="ECO:0007669"/>
    <property type="project" value="UniProtKB-KW"/>
</dbReference>
<dbReference type="InterPro" id="IPR042213">
    <property type="entry name" value="NBD_C_sf"/>
</dbReference>
<keyword evidence="5" id="KW-0067">ATP-binding</keyword>
<dbReference type="AlphaFoldDB" id="A0A5Q2F8Y5"/>
<dbReference type="GO" id="GO:0005524">
    <property type="term" value="F:ATP binding"/>
    <property type="evidence" value="ECO:0007669"/>
    <property type="project" value="UniProtKB-KW"/>
</dbReference>
<organism evidence="9 10">
    <name type="scientific">Raineyella fluvialis</name>
    <dbReference type="NCBI Taxonomy" id="2662261"/>
    <lineage>
        <taxon>Bacteria</taxon>
        <taxon>Bacillati</taxon>
        <taxon>Actinomycetota</taxon>
        <taxon>Actinomycetes</taxon>
        <taxon>Propionibacteriales</taxon>
        <taxon>Propionibacteriaceae</taxon>
        <taxon>Raineyella</taxon>
    </lineage>
</organism>
<gene>
    <name evidence="9" type="ORF">Rai3103_06455</name>
</gene>
<evidence type="ECO:0000256" key="3">
    <source>
        <dbReference type="ARBA" id="ARBA00022741"/>
    </source>
</evidence>
<dbReference type="SUPFAM" id="SSF142764">
    <property type="entry name" value="YgbK-like"/>
    <property type="match status" value="1"/>
</dbReference>
<reference evidence="9 10" key="1">
    <citation type="submission" date="2019-10" db="EMBL/GenBank/DDBJ databases">
        <title>Genomic analysis of Raineyella sp. CBA3103.</title>
        <authorList>
            <person name="Roh S.W."/>
        </authorList>
    </citation>
    <scope>NUCLEOTIDE SEQUENCE [LARGE SCALE GENOMIC DNA]</scope>
    <source>
        <strain evidence="9 10">CBA3103</strain>
    </source>
</reference>
<evidence type="ECO:0000259" key="8">
    <source>
        <dbReference type="Pfam" id="PF17042"/>
    </source>
</evidence>
<dbReference type="InterPro" id="IPR037051">
    <property type="entry name" value="4-carb_acid_sugar_kinase_N_sf"/>
</dbReference>
<keyword evidence="4" id="KW-0418">Kinase</keyword>
<evidence type="ECO:0000313" key="10">
    <source>
        <dbReference type="Proteomes" id="UP000386847"/>
    </source>
</evidence>
<keyword evidence="3" id="KW-0547">Nucleotide-binding</keyword>
<feature type="domain" description="Four-carbon acid sugar kinase N-terminal" evidence="7">
    <location>
        <begin position="37"/>
        <end position="273"/>
    </location>
</feature>
<evidence type="ECO:0000256" key="1">
    <source>
        <dbReference type="ARBA" id="ARBA00005715"/>
    </source>
</evidence>
<proteinExistence type="inferred from homology"/>
<keyword evidence="2" id="KW-0808">Transferase</keyword>
<keyword evidence="6" id="KW-0119">Carbohydrate metabolism</keyword>
<dbReference type="Gene3D" id="3.40.50.10840">
    <property type="entry name" value="Putative sugar-binding, N-terminal domain"/>
    <property type="match status" value="1"/>
</dbReference>
<dbReference type="KEGG" id="rain:Rai3103_06455"/>
<evidence type="ECO:0000256" key="6">
    <source>
        <dbReference type="ARBA" id="ARBA00023277"/>
    </source>
</evidence>
<sequence length="488" mass="51564">MIMTSLEELVAGFRPPRPVSAEEVREAIIDAGLEQVLVVLDDDPTGTQSVAGLPVLTGWEADDFRWAFSQSAAAIYVMTNSRSLAPDTAEAVTREVVTTAVDVARQMGINPVFVSRSDSTLRGHFPLETRVITAASGQQVDGIILIPAFDEAGRVTVGGVHYCRVGQDYLPVGETEFAKDATFGYRASRLAEWVEEKTEGAVRADDVVLIGLDTLRGEPDAVRDAVMALKDGAVLTADIVTEEDLRALSLALISAEGAGKRFVYRVGPPFVRARIGQEKHAPVSPAEIEEARRWAGAPHQEPLPHGLVVVGSHVGVTQRQLTHLKENVAATVLEVEVAKVVDTAQRDAHLQDLIDQAVAALDSGSVIVQTSRTLVTGADGHSSLDISRQVSAAVVAVVHGILSRRAPAFVLAKGGITSSDVASKGLEIRHGLAVGPMLPGIVSLWVAQDGPARGIPYIVFPGNVGDDASLTAVVKRLQGAADAVAPAR</sequence>
<evidence type="ECO:0000313" key="9">
    <source>
        <dbReference type="EMBL" id="QGF23362.1"/>
    </source>
</evidence>
<dbReference type="Gene3D" id="3.40.980.20">
    <property type="entry name" value="Four-carbon acid sugar kinase, nucleotide binding domain"/>
    <property type="match status" value="1"/>
</dbReference>
<dbReference type="InterPro" id="IPR031475">
    <property type="entry name" value="NBD_C"/>
</dbReference>
<comment type="similarity">
    <text evidence="1">Belongs to the four-carbon acid sugar kinase family.</text>
</comment>
<evidence type="ECO:0000259" key="7">
    <source>
        <dbReference type="Pfam" id="PF07005"/>
    </source>
</evidence>
<keyword evidence="10" id="KW-1185">Reference proteome</keyword>
<dbReference type="Pfam" id="PF17042">
    <property type="entry name" value="NBD_C"/>
    <property type="match status" value="1"/>
</dbReference>
<protein>
    <submittedName>
        <fullName evidence="9">Uncharacterized protein</fullName>
    </submittedName>
</protein>
<dbReference type="EMBL" id="CP045725">
    <property type="protein sequence ID" value="QGF23362.1"/>
    <property type="molecule type" value="Genomic_DNA"/>
</dbReference>
<feature type="domain" description="Four-carbon acid sugar kinase nucleotide binding" evidence="8">
    <location>
        <begin position="307"/>
        <end position="470"/>
    </location>
</feature>
<evidence type="ECO:0000256" key="2">
    <source>
        <dbReference type="ARBA" id="ARBA00022679"/>
    </source>
</evidence>
<dbReference type="Proteomes" id="UP000386847">
    <property type="component" value="Chromosome"/>
</dbReference>
<evidence type="ECO:0000256" key="5">
    <source>
        <dbReference type="ARBA" id="ARBA00022840"/>
    </source>
</evidence>
<name>A0A5Q2F8Y5_9ACTN</name>
<evidence type="ECO:0000256" key="4">
    <source>
        <dbReference type="ARBA" id="ARBA00022777"/>
    </source>
</evidence>
<dbReference type="InterPro" id="IPR010737">
    <property type="entry name" value="4-carb_acid_sugar_kinase_N"/>
</dbReference>
<accession>A0A5Q2F8Y5</accession>
<dbReference type="Pfam" id="PF07005">
    <property type="entry name" value="SBD_N"/>
    <property type="match status" value="1"/>
</dbReference>